<dbReference type="EMBL" id="JALY01000244">
    <property type="protein sequence ID" value="POZ90397.1"/>
    <property type="molecule type" value="Genomic_DNA"/>
</dbReference>
<dbReference type="Proteomes" id="UP000236950">
    <property type="component" value="Unassembled WGS sequence"/>
</dbReference>
<keyword evidence="2" id="KW-1185">Reference proteome</keyword>
<accession>A0A2S5EBH8</accession>
<evidence type="ECO:0000313" key="1">
    <source>
        <dbReference type="EMBL" id="POZ90397.1"/>
    </source>
</evidence>
<organism evidence="1 2">
    <name type="scientific">Petrotoga halophila DSM 16923</name>
    <dbReference type="NCBI Taxonomy" id="1122953"/>
    <lineage>
        <taxon>Bacteria</taxon>
        <taxon>Thermotogati</taxon>
        <taxon>Thermotogota</taxon>
        <taxon>Thermotogae</taxon>
        <taxon>Petrotogales</taxon>
        <taxon>Petrotogaceae</taxon>
        <taxon>Petrotoga</taxon>
    </lineage>
</organism>
<name>A0A2S5EBH8_9BACT</name>
<reference evidence="1 2" key="1">
    <citation type="submission" date="2014-01" db="EMBL/GenBank/DDBJ databases">
        <title>Comparative genomics of Petrotoga.</title>
        <authorList>
            <person name="Chow K."/>
            <person name="Charchuk R."/>
            <person name="Nesbo C.L."/>
        </authorList>
    </citation>
    <scope>NUCLEOTIDE SEQUENCE [LARGE SCALE GENOMIC DNA]</scope>
    <source>
        <strain evidence="1 2">DSM 16923</strain>
    </source>
</reference>
<gene>
    <name evidence="1" type="ORF">AA81_11565</name>
</gene>
<dbReference type="RefSeq" id="WP_103899134.1">
    <property type="nucleotide sequence ID" value="NZ_JALY01000244.1"/>
</dbReference>
<protein>
    <submittedName>
        <fullName evidence="1">Uncharacterized protein</fullName>
    </submittedName>
</protein>
<evidence type="ECO:0000313" key="2">
    <source>
        <dbReference type="Proteomes" id="UP000236950"/>
    </source>
</evidence>
<comment type="caution">
    <text evidence="1">The sequence shown here is derived from an EMBL/GenBank/DDBJ whole genome shotgun (WGS) entry which is preliminary data.</text>
</comment>
<proteinExistence type="predicted"/>
<dbReference type="AlphaFoldDB" id="A0A2S5EBH8"/>
<sequence>MKKIIVFLTFLFITISIFSTNNYFEFKLDEGHYKYQQILVDVKQSSVSRVELQLDSDYEFLKSYFNLSSWGSGNTYTIQLGFNVQTFWQNNNQKILAMFKNGLLSSSGTKIGEVLLFDSNGDQLDFVDIYFVVDDFFVDYNVSNDIVFEFSPPYPGSGPWYDQKISKLSLKTNLLPLHVYVGVDYLDGFDFLSEDSYLQFLSSPNIYLNNPNVEFDVKVGSNLGKLFNNYGSLLQEKYIAAGSPEEGLHVANVVISIPMEGRYFRYYIVPVYYKIPEPNIEITIGGSLDLTFDPANPQNDYISSVPVSINSTVPSYLVNLSLVIFEDYDFFNDYIKLSNDPLMSVNAENYEFDLQLEANFADLWNEKRELILSHFADDLLTVNENMHIGNVYITLSASSTN</sequence>